<keyword evidence="7" id="KW-1185">Reference proteome</keyword>
<dbReference type="GO" id="GO:0003677">
    <property type="term" value="F:DNA binding"/>
    <property type="evidence" value="ECO:0007669"/>
    <property type="project" value="UniProtKB-KW"/>
</dbReference>
<evidence type="ECO:0000256" key="1">
    <source>
        <dbReference type="ARBA" id="ARBA00009437"/>
    </source>
</evidence>
<gene>
    <name evidence="6" type="ORF">Aple_040150</name>
</gene>
<dbReference type="RefSeq" id="WP_155346130.1">
    <property type="nucleotide sequence ID" value="NZ_BAAAHM010000003.1"/>
</dbReference>
<dbReference type="PROSITE" id="PS50931">
    <property type="entry name" value="HTH_LYSR"/>
    <property type="match status" value="1"/>
</dbReference>
<dbReference type="GO" id="GO:0003700">
    <property type="term" value="F:DNA-binding transcription factor activity"/>
    <property type="evidence" value="ECO:0007669"/>
    <property type="project" value="InterPro"/>
</dbReference>
<dbReference type="Proteomes" id="UP000377595">
    <property type="component" value="Unassembled WGS sequence"/>
</dbReference>
<evidence type="ECO:0000313" key="6">
    <source>
        <dbReference type="EMBL" id="GES21119.1"/>
    </source>
</evidence>
<dbReference type="InterPro" id="IPR036390">
    <property type="entry name" value="WH_DNA-bd_sf"/>
</dbReference>
<evidence type="ECO:0000313" key="7">
    <source>
        <dbReference type="Proteomes" id="UP000377595"/>
    </source>
</evidence>
<reference evidence="6 7" key="1">
    <citation type="submission" date="2019-10" db="EMBL/GenBank/DDBJ databases">
        <title>Whole genome shotgun sequence of Acrocarpospora pleiomorpha NBRC 16267.</title>
        <authorList>
            <person name="Ichikawa N."/>
            <person name="Kimura A."/>
            <person name="Kitahashi Y."/>
            <person name="Komaki H."/>
            <person name="Oguchi A."/>
        </authorList>
    </citation>
    <scope>NUCLEOTIDE SEQUENCE [LARGE SCALE GENOMIC DNA]</scope>
    <source>
        <strain evidence="6 7">NBRC 16267</strain>
    </source>
</reference>
<dbReference type="Gene3D" id="3.40.190.10">
    <property type="entry name" value="Periplasmic binding protein-like II"/>
    <property type="match status" value="2"/>
</dbReference>
<dbReference type="EMBL" id="BLAF01000021">
    <property type="protein sequence ID" value="GES21119.1"/>
    <property type="molecule type" value="Genomic_DNA"/>
</dbReference>
<keyword evidence="3" id="KW-0238">DNA-binding</keyword>
<evidence type="ECO:0000256" key="2">
    <source>
        <dbReference type="ARBA" id="ARBA00023015"/>
    </source>
</evidence>
<dbReference type="OrthoDB" id="4131546at2"/>
<feature type="domain" description="HTH lysR-type" evidence="5">
    <location>
        <begin position="1"/>
        <end position="59"/>
    </location>
</feature>
<comment type="caution">
    <text evidence="6">The sequence shown here is derived from an EMBL/GenBank/DDBJ whole genome shotgun (WGS) entry which is preliminary data.</text>
</comment>
<dbReference type="InterPro" id="IPR005119">
    <property type="entry name" value="LysR_subst-bd"/>
</dbReference>
<dbReference type="InterPro" id="IPR000847">
    <property type="entry name" value="LysR_HTH_N"/>
</dbReference>
<organism evidence="6 7">
    <name type="scientific">Acrocarpospora pleiomorpha</name>
    <dbReference type="NCBI Taxonomy" id="90975"/>
    <lineage>
        <taxon>Bacteria</taxon>
        <taxon>Bacillati</taxon>
        <taxon>Actinomycetota</taxon>
        <taxon>Actinomycetes</taxon>
        <taxon>Streptosporangiales</taxon>
        <taxon>Streptosporangiaceae</taxon>
        <taxon>Acrocarpospora</taxon>
    </lineage>
</organism>
<dbReference type="SUPFAM" id="SSF46785">
    <property type="entry name" value="Winged helix' DNA-binding domain"/>
    <property type="match status" value="1"/>
</dbReference>
<dbReference type="Gene3D" id="1.10.10.10">
    <property type="entry name" value="Winged helix-like DNA-binding domain superfamily/Winged helix DNA-binding domain"/>
    <property type="match status" value="1"/>
</dbReference>
<accession>A0A5M3XLW7</accession>
<comment type="similarity">
    <text evidence="1">Belongs to the LysR transcriptional regulatory family.</text>
</comment>
<dbReference type="AlphaFoldDB" id="A0A5M3XLW7"/>
<sequence>MYRLHHLVTLQAVHRTGSFATAARELGYTSSAVSQQIAALEKDTGLVLFDREARGVRMTAAAHRLVELSRRVLASVDELEHQVRQLATGASGRIRLGSFPTGNVGLVPRVLPDFAADRPGIEVTLEEGEPDTLVGALVEGALDVAFLYEYGFCPRQWPEDVTTEPLFREDLLLLRRAGSGPPAELSRLADQSWITSAEGTAGATSLTRLCAAAGFVPRIRFRSNNYDVVRELVVGMGGVAVAPALGHRADNRIDATRLHHERANRTVLAAYRSSNSDPILADFLRATRRAVPERVPYLTSMV</sequence>
<evidence type="ECO:0000256" key="3">
    <source>
        <dbReference type="ARBA" id="ARBA00023125"/>
    </source>
</evidence>
<protein>
    <submittedName>
        <fullName evidence="6">LysR family transcriptional regulator</fullName>
    </submittedName>
</protein>
<dbReference type="InterPro" id="IPR036388">
    <property type="entry name" value="WH-like_DNA-bd_sf"/>
</dbReference>
<keyword evidence="2" id="KW-0805">Transcription regulation</keyword>
<dbReference type="SUPFAM" id="SSF53850">
    <property type="entry name" value="Periplasmic binding protein-like II"/>
    <property type="match status" value="1"/>
</dbReference>
<keyword evidence="4" id="KW-0804">Transcription</keyword>
<dbReference type="PANTHER" id="PTHR30346:SF29">
    <property type="entry name" value="LYSR SUBSTRATE-BINDING"/>
    <property type="match status" value="1"/>
</dbReference>
<proteinExistence type="inferred from homology"/>
<name>A0A5M3XLW7_9ACTN</name>
<evidence type="ECO:0000259" key="5">
    <source>
        <dbReference type="PROSITE" id="PS50931"/>
    </source>
</evidence>
<dbReference type="Pfam" id="PF00126">
    <property type="entry name" value="HTH_1"/>
    <property type="match status" value="1"/>
</dbReference>
<dbReference type="GO" id="GO:0032993">
    <property type="term" value="C:protein-DNA complex"/>
    <property type="evidence" value="ECO:0007669"/>
    <property type="project" value="TreeGrafter"/>
</dbReference>
<dbReference type="Pfam" id="PF03466">
    <property type="entry name" value="LysR_substrate"/>
    <property type="match status" value="1"/>
</dbReference>
<dbReference type="PANTHER" id="PTHR30346">
    <property type="entry name" value="TRANSCRIPTIONAL DUAL REGULATOR HCAR-RELATED"/>
    <property type="match status" value="1"/>
</dbReference>
<evidence type="ECO:0000256" key="4">
    <source>
        <dbReference type="ARBA" id="ARBA00023163"/>
    </source>
</evidence>